<evidence type="ECO:0000313" key="3">
    <source>
        <dbReference type="Proteomes" id="UP001236415"/>
    </source>
</evidence>
<protein>
    <recommendedName>
        <fullName evidence="4">Interferon-induced transmembrane protein</fullName>
    </recommendedName>
</protein>
<keyword evidence="1" id="KW-0812">Transmembrane</keyword>
<evidence type="ECO:0000256" key="1">
    <source>
        <dbReference type="SAM" id="Phobius"/>
    </source>
</evidence>
<reference evidence="2 3" key="1">
    <citation type="submission" date="2023-06" db="EMBL/GenBank/DDBJ databases">
        <title>Paenibacillus polygonum sp. nov., an endophytic bacterium, isolated from Polygonum lapathifolium L. in Nanji Wetland National Nature Reserve, South of Poyang Lake, Jiangxi Province, China.</title>
        <authorList>
            <person name="Yu Z."/>
        </authorList>
    </citation>
    <scope>NUCLEOTIDE SEQUENCE [LARGE SCALE GENOMIC DNA]</scope>
    <source>
        <strain evidence="2 3">C31</strain>
    </source>
</reference>
<dbReference type="EMBL" id="CP127162">
    <property type="protein sequence ID" value="WIV19871.1"/>
    <property type="molecule type" value="Genomic_DNA"/>
</dbReference>
<keyword evidence="3" id="KW-1185">Reference proteome</keyword>
<feature type="transmembrane region" description="Helical" evidence="1">
    <location>
        <begin position="26"/>
        <end position="48"/>
    </location>
</feature>
<proteinExistence type="predicted"/>
<gene>
    <name evidence="2" type="ORF">QPK24_03785</name>
</gene>
<dbReference type="RefSeq" id="WP_285746312.1">
    <property type="nucleotide sequence ID" value="NZ_CP127162.1"/>
</dbReference>
<dbReference type="Proteomes" id="UP001236415">
    <property type="component" value="Chromosome"/>
</dbReference>
<keyword evidence="1" id="KW-0472">Membrane</keyword>
<accession>A0ABY8X8S3</accession>
<feature type="transmembrane region" description="Helical" evidence="1">
    <location>
        <begin position="64"/>
        <end position="85"/>
    </location>
</feature>
<evidence type="ECO:0008006" key="4">
    <source>
        <dbReference type="Google" id="ProtNLM"/>
    </source>
</evidence>
<organism evidence="2 3">
    <name type="scientific">Paenibacillus polygoni</name>
    <dbReference type="NCBI Taxonomy" id="3050112"/>
    <lineage>
        <taxon>Bacteria</taxon>
        <taxon>Bacillati</taxon>
        <taxon>Bacillota</taxon>
        <taxon>Bacilli</taxon>
        <taxon>Bacillales</taxon>
        <taxon>Paenibacillaceae</taxon>
        <taxon>Paenibacillus</taxon>
    </lineage>
</organism>
<keyword evidence="1" id="KW-1133">Transmembrane helix</keyword>
<name>A0ABY8X8S3_9BACL</name>
<sequence>MLDNDPHVTPKTYDAPEAPVVGVKSWMLVAFLMAIPLVNLIFLFIWAFSSSTNPNKSNYAKASLLWMAIGITLYIVIFVIAFFIVDNS</sequence>
<evidence type="ECO:0000313" key="2">
    <source>
        <dbReference type="EMBL" id="WIV19871.1"/>
    </source>
</evidence>